<keyword evidence="3" id="KW-0408">Iron</keyword>
<dbReference type="GO" id="GO:0046872">
    <property type="term" value="F:metal ion binding"/>
    <property type="evidence" value="ECO:0007669"/>
    <property type="project" value="UniProtKB-KW"/>
</dbReference>
<evidence type="ECO:0000256" key="1">
    <source>
        <dbReference type="ARBA" id="ARBA00022714"/>
    </source>
</evidence>
<name>A0A1T2L2H8_9GAMM</name>
<keyword evidence="2" id="KW-0479">Metal-binding</keyword>
<accession>A0A1T2L2H8</accession>
<keyword evidence="7" id="KW-1185">Reference proteome</keyword>
<comment type="caution">
    <text evidence="6">The sequence shown here is derived from an EMBL/GenBank/DDBJ whole genome shotgun (WGS) entry which is preliminary data.</text>
</comment>
<dbReference type="SUPFAM" id="SSF50022">
    <property type="entry name" value="ISP domain"/>
    <property type="match status" value="1"/>
</dbReference>
<dbReference type="InterPro" id="IPR036922">
    <property type="entry name" value="Rieske_2Fe-2S_sf"/>
</dbReference>
<evidence type="ECO:0000256" key="4">
    <source>
        <dbReference type="ARBA" id="ARBA00023014"/>
    </source>
</evidence>
<dbReference type="AlphaFoldDB" id="A0A1T2L2H8"/>
<gene>
    <name evidence="6" type="ORF">BOW53_12705</name>
</gene>
<dbReference type="PROSITE" id="PS51296">
    <property type="entry name" value="RIESKE"/>
    <property type="match status" value="1"/>
</dbReference>
<dbReference type="CDD" id="cd03467">
    <property type="entry name" value="Rieske"/>
    <property type="match status" value="1"/>
</dbReference>
<dbReference type="InterPro" id="IPR017941">
    <property type="entry name" value="Rieske_2Fe-2S"/>
</dbReference>
<evidence type="ECO:0000313" key="6">
    <source>
        <dbReference type="EMBL" id="OOZ39156.1"/>
    </source>
</evidence>
<keyword evidence="4" id="KW-0411">Iron-sulfur</keyword>
<reference evidence="6 7" key="1">
    <citation type="submission" date="2016-11" db="EMBL/GenBank/DDBJ databases">
        <title>Mixed transmission modes and dynamic genome evolution in an obligate animal-bacterial symbiosis.</title>
        <authorList>
            <person name="Russell S.L."/>
            <person name="Corbett-Detig R.B."/>
            <person name="Cavanaugh C.M."/>
        </authorList>
    </citation>
    <scope>NUCLEOTIDE SEQUENCE [LARGE SCALE GENOMIC DNA]</scope>
    <source>
        <strain evidence="6">Sveles-Q1</strain>
    </source>
</reference>
<dbReference type="PANTHER" id="PTHR40261:SF1">
    <property type="entry name" value="RIESKE DOMAIN-CONTAINING PROTEIN"/>
    <property type="match status" value="1"/>
</dbReference>
<dbReference type="RefSeq" id="WP_078484461.1">
    <property type="nucleotide sequence ID" value="NZ_MPRL01000058.1"/>
</dbReference>
<protein>
    <recommendedName>
        <fullName evidence="5">Rieske domain-containing protein</fullName>
    </recommendedName>
</protein>
<evidence type="ECO:0000256" key="2">
    <source>
        <dbReference type="ARBA" id="ARBA00022723"/>
    </source>
</evidence>
<evidence type="ECO:0000259" key="5">
    <source>
        <dbReference type="PROSITE" id="PS51296"/>
    </source>
</evidence>
<evidence type="ECO:0000256" key="3">
    <source>
        <dbReference type="ARBA" id="ARBA00023004"/>
    </source>
</evidence>
<sequence>MKVKTALVAATEIKDDSARGFSVTVNDDPLELFVVNRSGNFYAYLNKCPHVGGELNWRPDQFLDVDCQHIECGMHGALFKIEDGYCIYGPCLGHSLTPLEIELIDGMITLLSDSKP</sequence>
<dbReference type="PANTHER" id="PTHR40261">
    <property type="match status" value="1"/>
</dbReference>
<dbReference type="EMBL" id="MPRL01000058">
    <property type="protein sequence ID" value="OOZ39156.1"/>
    <property type="molecule type" value="Genomic_DNA"/>
</dbReference>
<dbReference type="Pfam" id="PF00355">
    <property type="entry name" value="Rieske"/>
    <property type="match status" value="1"/>
</dbReference>
<dbReference type="Gene3D" id="2.102.10.10">
    <property type="entry name" value="Rieske [2Fe-2S] iron-sulphur domain"/>
    <property type="match status" value="1"/>
</dbReference>
<keyword evidence="1" id="KW-0001">2Fe-2S</keyword>
<evidence type="ECO:0000313" key="7">
    <source>
        <dbReference type="Proteomes" id="UP000191110"/>
    </source>
</evidence>
<dbReference type="OrthoDB" id="9794779at2"/>
<feature type="domain" description="Rieske" evidence="5">
    <location>
        <begin position="5"/>
        <end position="110"/>
    </location>
</feature>
<dbReference type="GO" id="GO:0051537">
    <property type="term" value="F:2 iron, 2 sulfur cluster binding"/>
    <property type="evidence" value="ECO:0007669"/>
    <property type="project" value="UniProtKB-KW"/>
</dbReference>
<dbReference type="Proteomes" id="UP000191110">
    <property type="component" value="Unassembled WGS sequence"/>
</dbReference>
<organism evidence="6 7">
    <name type="scientific">Solemya pervernicosa gill symbiont</name>
    <dbReference type="NCBI Taxonomy" id="642797"/>
    <lineage>
        <taxon>Bacteria</taxon>
        <taxon>Pseudomonadati</taxon>
        <taxon>Pseudomonadota</taxon>
        <taxon>Gammaproteobacteria</taxon>
        <taxon>sulfur-oxidizing symbionts</taxon>
    </lineage>
</organism>
<proteinExistence type="predicted"/>